<comment type="catalytic activity">
    <reaction evidence="10">
        <text>fluoride(in) = fluoride(out)</text>
        <dbReference type="Rhea" id="RHEA:76159"/>
        <dbReference type="ChEBI" id="CHEBI:17051"/>
    </reaction>
    <physiologicalReaction direction="left-to-right" evidence="10">
        <dbReference type="Rhea" id="RHEA:76160"/>
    </physiologicalReaction>
</comment>
<evidence type="ECO:0000256" key="5">
    <source>
        <dbReference type="ARBA" id="ARBA00022989"/>
    </source>
</evidence>
<proteinExistence type="inferred from homology"/>
<dbReference type="HAMAP" id="MF_00454">
    <property type="entry name" value="FluC"/>
    <property type="match status" value="1"/>
</dbReference>
<keyword evidence="11" id="KW-0813">Transport</keyword>
<keyword evidence="8 11" id="KW-0407">Ion channel</keyword>
<evidence type="ECO:0000313" key="12">
    <source>
        <dbReference type="EMBL" id="WNB18655.1"/>
    </source>
</evidence>
<dbReference type="KEGG" id="marp:QYS47_30895"/>
<feature type="transmembrane region" description="Helical" evidence="11">
    <location>
        <begin position="96"/>
        <end position="120"/>
    </location>
</feature>
<evidence type="ECO:0000256" key="11">
    <source>
        <dbReference type="HAMAP-Rule" id="MF_00454"/>
    </source>
</evidence>
<evidence type="ECO:0000256" key="1">
    <source>
        <dbReference type="ARBA" id="ARBA00004651"/>
    </source>
</evidence>
<dbReference type="RefSeq" id="WP_322348183.1">
    <property type="nucleotide sequence ID" value="NZ_CP129968.2"/>
</dbReference>
<keyword evidence="7 11" id="KW-0472">Membrane</keyword>
<keyword evidence="11" id="KW-0479">Metal-binding</keyword>
<dbReference type="GO" id="GO:0140114">
    <property type="term" value="P:cellular detoxification of fluoride"/>
    <property type="evidence" value="ECO:0007669"/>
    <property type="project" value="UniProtKB-UniRule"/>
</dbReference>
<organism evidence="12">
    <name type="scientific">Marivirga arenosa</name>
    <dbReference type="NCBI Taxonomy" id="3059076"/>
    <lineage>
        <taxon>Bacteria</taxon>
        <taxon>Pseudomonadati</taxon>
        <taxon>Bacteroidota</taxon>
        <taxon>Cytophagia</taxon>
        <taxon>Cytophagales</taxon>
        <taxon>Marivirgaceae</taxon>
        <taxon>Marivirga</taxon>
    </lineage>
</organism>
<dbReference type="GO" id="GO:0046872">
    <property type="term" value="F:metal ion binding"/>
    <property type="evidence" value="ECO:0007669"/>
    <property type="project" value="UniProtKB-KW"/>
</dbReference>
<evidence type="ECO:0000256" key="4">
    <source>
        <dbReference type="ARBA" id="ARBA00022692"/>
    </source>
</evidence>
<keyword evidence="11" id="KW-0915">Sodium</keyword>
<dbReference type="InterPro" id="IPR003691">
    <property type="entry name" value="FluC"/>
</dbReference>
<reference evidence="12" key="1">
    <citation type="submission" date="2023-08" db="EMBL/GenBank/DDBJ databases">
        <title>Comparative genomics and taxonomic characterization of three novel marine species of genus Marivirga.</title>
        <authorList>
            <person name="Muhammad N."/>
            <person name="Kim S.-G."/>
        </authorList>
    </citation>
    <scope>NUCLEOTIDE SEQUENCE</scope>
    <source>
        <strain evidence="12">BKB1-2</strain>
    </source>
</reference>
<comment type="activity regulation">
    <text evidence="11">Na(+) is not transported, but it plays an essential structural role and its presence is essential for fluoride channel function.</text>
</comment>
<dbReference type="GO" id="GO:0062054">
    <property type="term" value="F:fluoride channel activity"/>
    <property type="evidence" value="ECO:0007669"/>
    <property type="project" value="UniProtKB-UniRule"/>
</dbReference>
<name>A0AA51ZXR8_9BACT</name>
<evidence type="ECO:0000256" key="9">
    <source>
        <dbReference type="ARBA" id="ARBA00035120"/>
    </source>
</evidence>
<evidence type="ECO:0000256" key="2">
    <source>
        <dbReference type="ARBA" id="ARBA00022475"/>
    </source>
</evidence>
<protein>
    <recommendedName>
        <fullName evidence="11">Fluoride-specific ion channel FluC</fullName>
    </recommendedName>
</protein>
<evidence type="ECO:0000256" key="3">
    <source>
        <dbReference type="ARBA" id="ARBA00022519"/>
    </source>
</evidence>
<gene>
    <name evidence="11 12" type="primary">crcB</name>
    <name evidence="11" type="synonym">fluC</name>
    <name evidence="12" type="ORF">QYS47_30895</name>
</gene>
<dbReference type="Pfam" id="PF02537">
    <property type="entry name" value="CRCB"/>
    <property type="match status" value="1"/>
</dbReference>
<evidence type="ECO:0000256" key="7">
    <source>
        <dbReference type="ARBA" id="ARBA00023136"/>
    </source>
</evidence>
<dbReference type="AlphaFoldDB" id="A0AA51ZXR8"/>
<feature type="binding site" evidence="11">
    <location>
        <position position="77"/>
    </location>
    <ligand>
        <name>Na(+)</name>
        <dbReference type="ChEBI" id="CHEBI:29101"/>
        <note>structural</note>
    </ligand>
</feature>
<keyword evidence="5 11" id="KW-1133">Transmembrane helix</keyword>
<keyword evidence="3" id="KW-0997">Cell inner membrane</keyword>
<dbReference type="NCBIfam" id="TIGR00494">
    <property type="entry name" value="crcB"/>
    <property type="match status" value="1"/>
</dbReference>
<dbReference type="GO" id="GO:0005886">
    <property type="term" value="C:plasma membrane"/>
    <property type="evidence" value="ECO:0007669"/>
    <property type="project" value="UniProtKB-SubCell"/>
</dbReference>
<sequence length="123" mass="13397">MIKNLLLVGLGGALGSIARYGTALISQKYLSIILPFGTLIANILGSFLIGIFLAYELENPSLNFKLLLIAGFCGGYTTFSTFTFENLSYLQNGQFGMFLLYGIGSIIIGLLAVYFGFMVVKWN</sequence>
<feature type="transmembrane region" description="Helical" evidence="11">
    <location>
        <begin position="66"/>
        <end position="84"/>
    </location>
</feature>
<comment type="function">
    <text evidence="11">Fluoride-specific ion channel. Important for reducing fluoride concentration in the cell, thus reducing its toxicity.</text>
</comment>
<evidence type="ECO:0000256" key="6">
    <source>
        <dbReference type="ARBA" id="ARBA00023065"/>
    </source>
</evidence>
<comment type="subcellular location">
    <subcellularLocation>
        <location evidence="1 11">Cell membrane</location>
        <topology evidence="1 11">Multi-pass membrane protein</topology>
    </subcellularLocation>
</comment>
<keyword evidence="6 11" id="KW-0406">Ion transport</keyword>
<accession>A0AA51ZXR8</accession>
<dbReference type="EMBL" id="CP129968">
    <property type="protein sequence ID" value="WNB18655.1"/>
    <property type="molecule type" value="Genomic_DNA"/>
</dbReference>
<dbReference type="PANTHER" id="PTHR28259">
    <property type="entry name" value="FLUORIDE EXPORT PROTEIN 1-RELATED"/>
    <property type="match status" value="1"/>
</dbReference>
<comment type="similarity">
    <text evidence="9 11">Belongs to the fluoride channel Fluc/FEX (TC 1.A.43) family.</text>
</comment>
<keyword evidence="2 11" id="KW-1003">Cell membrane</keyword>
<evidence type="ECO:0000256" key="10">
    <source>
        <dbReference type="ARBA" id="ARBA00035585"/>
    </source>
</evidence>
<dbReference type="Proteomes" id="UP001232019">
    <property type="component" value="Chromosome"/>
</dbReference>
<keyword evidence="4 11" id="KW-0812">Transmembrane</keyword>
<dbReference type="PANTHER" id="PTHR28259:SF1">
    <property type="entry name" value="FLUORIDE EXPORT PROTEIN 1-RELATED"/>
    <property type="match status" value="1"/>
</dbReference>
<feature type="binding site" evidence="11">
    <location>
        <position position="74"/>
    </location>
    <ligand>
        <name>Na(+)</name>
        <dbReference type="ChEBI" id="CHEBI:29101"/>
        <note>structural</note>
    </ligand>
</feature>
<feature type="transmembrane region" description="Helical" evidence="11">
    <location>
        <begin position="33"/>
        <end position="54"/>
    </location>
</feature>
<evidence type="ECO:0000256" key="8">
    <source>
        <dbReference type="ARBA" id="ARBA00023303"/>
    </source>
</evidence>